<dbReference type="Gene3D" id="3.40.50.2000">
    <property type="entry name" value="Glycogen Phosphorylase B"/>
    <property type="match status" value="1"/>
</dbReference>
<accession>S7X709</accession>
<organism evidence="1 2">
    <name type="scientific">Winogradskyella psychrotolerans RS-3</name>
    <dbReference type="NCBI Taxonomy" id="641526"/>
    <lineage>
        <taxon>Bacteria</taxon>
        <taxon>Pseudomonadati</taxon>
        <taxon>Bacteroidota</taxon>
        <taxon>Flavobacteriia</taxon>
        <taxon>Flavobacteriales</taxon>
        <taxon>Flavobacteriaceae</taxon>
        <taxon>Winogradskyella</taxon>
    </lineage>
</organism>
<dbReference type="Pfam" id="PF13692">
    <property type="entry name" value="Glyco_trans_1_4"/>
    <property type="match status" value="1"/>
</dbReference>
<name>S7X709_9FLAO</name>
<dbReference type="STRING" id="641526.ADIWIN_3160"/>
<evidence type="ECO:0000313" key="1">
    <source>
        <dbReference type="EMBL" id="EPR71853.1"/>
    </source>
</evidence>
<proteinExistence type="predicted"/>
<keyword evidence="2" id="KW-1185">Reference proteome</keyword>
<dbReference type="PANTHER" id="PTHR45947:SF15">
    <property type="entry name" value="TEICHURONIC ACID BIOSYNTHESIS GLYCOSYLTRANSFERASE TUAC-RELATED"/>
    <property type="match status" value="1"/>
</dbReference>
<dbReference type="InterPro" id="IPR050194">
    <property type="entry name" value="Glycosyltransferase_grp1"/>
</dbReference>
<reference evidence="1 2" key="1">
    <citation type="journal article" date="2013" name="Genome Announc.">
        <title>Draft Genome Sequence of Winogradskyella psychrotolerans RS-3T, Isolated from the Marine Transect of Kongsfjorden, Ny-Alesund, Svalbard, Arctic Ocean.</title>
        <authorList>
            <person name="Kumar Pinnaka A."/>
            <person name="Ara S."/>
            <person name="Singh A."/>
            <person name="Shivaji S."/>
        </authorList>
    </citation>
    <scope>NUCLEOTIDE SEQUENCE [LARGE SCALE GENOMIC DNA]</scope>
    <source>
        <strain evidence="1 2">RS-3</strain>
    </source>
</reference>
<dbReference type="PANTHER" id="PTHR45947">
    <property type="entry name" value="SULFOQUINOVOSYL TRANSFERASE SQD2"/>
    <property type="match status" value="1"/>
</dbReference>
<dbReference type="Proteomes" id="UP000014962">
    <property type="component" value="Unassembled WGS sequence"/>
</dbReference>
<evidence type="ECO:0000313" key="2">
    <source>
        <dbReference type="Proteomes" id="UP000014962"/>
    </source>
</evidence>
<keyword evidence="1" id="KW-0808">Transferase</keyword>
<dbReference type="AlphaFoldDB" id="S7X709"/>
<dbReference type="GO" id="GO:0016757">
    <property type="term" value="F:glycosyltransferase activity"/>
    <property type="evidence" value="ECO:0007669"/>
    <property type="project" value="TreeGrafter"/>
</dbReference>
<dbReference type="eggNOG" id="COG0438">
    <property type="taxonomic scope" value="Bacteria"/>
</dbReference>
<sequence length="150" mass="16665">MEALKDLKENYQDLDVCLLIFGSGPNKEIQESIPFPCKFMGFITDDYTTNLVYNASDVFVAPSLADNLPTTILESLACGTAVVGFDVGGIPDMIDHLKNGYLAKYKDEKDLSKGLNYCLSNKLEGYLLPEFQKSEIINQHLALMKEATKD</sequence>
<protein>
    <submittedName>
        <fullName evidence="1">Glycosyl transferase, group 1 family protein</fullName>
    </submittedName>
</protein>
<gene>
    <name evidence="1" type="ORF">ADIWIN_3160</name>
</gene>
<comment type="caution">
    <text evidence="1">The sequence shown here is derived from an EMBL/GenBank/DDBJ whole genome shotgun (WGS) entry which is preliminary data.</text>
</comment>
<dbReference type="SUPFAM" id="SSF53756">
    <property type="entry name" value="UDP-Glycosyltransferase/glycogen phosphorylase"/>
    <property type="match status" value="1"/>
</dbReference>
<dbReference type="EMBL" id="ATMR01000142">
    <property type="protein sequence ID" value="EPR71853.1"/>
    <property type="molecule type" value="Genomic_DNA"/>
</dbReference>